<protein>
    <submittedName>
        <fullName evidence="2">Nickel-cobalt-cadmium resistance protein NccA</fullName>
    </submittedName>
</protein>
<feature type="transmembrane region" description="Helical" evidence="1">
    <location>
        <begin position="910"/>
        <end position="931"/>
    </location>
</feature>
<feature type="transmembrane region" description="Helical" evidence="1">
    <location>
        <begin position="359"/>
        <end position="379"/>
    </location>
</feature>
<dbReference type="PANTHER" id="PTHR32063">
    <property type="match status" value="1"/>
</dbReference>
<dbReference type="EMBL" id="CP029347">
    <property type="protein sequence ID" value="AWL13140.1"/>
    <property type="molecule type" value="Genomic_DNA"/>
</dbReference>
<feature type="transmembrane region" description="Helical" evidence="1">
    <location>
        <begin position="959"/>
        <end position="981"/>
    </location>
</feature>
<feature type="transmembrane region" description="Helical" evidence="1">
    <location>
        <begin position="884"/>
        <end position="904"/>
    </location>
</feature>
<keyword evidence="3" id="KW-1185">Reference proteome</keyword>
<dbReference type="SUPFAM" id="SSF82693">
    <property type="entry name" value="Multidrug efflux transporter AcrB pore domain, PN1, PN2, PC1 and PC2 subdomains"/>
    <property type="match status" value="2"/>
</dbReference>
<dbReference type="Gene3D" id="3.30.70.1430">
    <property type="entry name" value="Multidrug efflux transporter AcrB pore domain"/>
    <property type="match status" value="2"/>
</dbReference>
<dbReference type="PANTHER" id="PTHR32063:SF18">
    <property type="entry name" value="CATION EFFLUX SYSTEM PROTEIN"/>
    <property type="match status" value="1"/>
</dbReference>
<accession>A0A2S2E7D8</accession>
<dbReference type="Gene3D" id="3.30.2090.10">
    <property type="entry name" value="Multidrug efflux transporter AcrB TolC docking domain, DN and DC subdomains"/>
    <property type="match status" value="2"/>
</dbReference>
<feature type="transmembrane region" description="Helical" evidence="1">
    <location>
        <begin position="462"/>
        <end position="489"/>
    </location>
</feature>
<feature type="transmembrane region" description="Helical" evidence="1">
    <location>
        <begin position="430"/>
        <end position="450"/>
    </location>
</feature>
<feature type="transmembrane region" description="Helical" evidence="1">
    <location>
        <begin position="385"/>
        <end position="409"/>
    </location>
</feature>
<organism evidence="2 3">
    <name type="scientific">Saliniradius amylolyticus</name>
    <dbReference type="NCBI Taxonomy" id="2183582"/>
    <lineage>
        <taxon>Bacteria</taxon>
        <taxon>Pseudomonadati</taxon>
        <taxon>Pseudomonadota</taxon>
        <taxon>Gammaproteobacteria</taxon>
        <taxon>Alteromonadales</taxon>
        <taxon>Alteromonadaceae</taxon>
        <taxon>Saliniradius</taxon>
    </lineage>
</organism>
<dbReference type="Gene3D" id="3.30.70.1440">
    <property type="entry name" value="Multidrug efflux transporter AcrB pore domain"/>
    <property type="match status" value="1"/>
</dbReference>
<dbReference type="Gene3D" id="3.30.70.1320">
    <property type="entry name" value="Multidrug efflux transporter AcrB pore domain like"/>
    <property type="match status" value="1"/>
</dbReference>
<reference evidence="2 3" key="1">
    <citation type="submission" date="2018-05" db="EMBL/GenBank/DDBJ databases">
        <title>Salinimonas sp. HMF8227 Genome sequencing and assembly.</title>
        <authorList>
            <person name="Kang H."/>
            <person name="Kang J."/>
            <person name="Cha I."/>
            <person name="Kim H."/>
            <person name="Joh K."/>
        </authorList>
    </citation>
    <scope>NUCLEOTIDE SEQUENCE [LARGE SCALE GENOMIC DNA]</scope>
    <source>
        <strain evidence="2 3">HMF8227</strain>
    </source>
</reference>
<dbReference type="OrthoDB" id="9757940at2"/>
<dbReference type="InterPro" id="IPR027463">
    <property type="entry name" value="AcrB_DN_DC_subdom"/>
</dbReference>
<dbReference type="Gene3D" id="1.20.1640.10">
    <property type="entry name" value="Multidrug efflux transporter AcrB transmembrane domain"/>
    <property type="match status" value="2"/>
</dbReference>
<feature type="transmembrane region" description="Helical" evidence="1">
    <location>
        <begin position="987"/>
        <end position="1007"/>
    </location>
</feature>
<dbReference type="InterPro" id="IPR001036">
    <property type="entry name" value="Acrflvin-R"/>
</dbReference>
<keyword evidence="1" id="KW-1133">Transmembrane helix</keyword>
<dbReference type="PRINTS" id="PR00702">
    <property type="entry name" value="ACRIFLAVINRP"/>
</dbReference>
<evidence type="ECO:0000313" key="3">
    <source>
        <dbReference type="Proteomes" id="UP000245728"/>
    </source>
</evidence>
<dbReference type="Pfam" id="PF00873">
    <property type="entry name" value="ACR_tran"/>
    <property type="match status" value="1"/>
</dbReference>
<dbReference type="GO" id="GO:0005886">
    <property type="term" value="C:plasma membrane"/>
    <property type="evidence" value="ECO:0007669"/>
    <property type="project" value="TreeGrafter"/>
</dbReference>
<dbReference type="Proteomes" id="UP000245728">
    <property type="component" value="Chromosome"/>
</dbReference>
<feature type="transmembrane region" description="Helical" evidence="1">
    <location>
        <begin position="523"/>
        <end position="543"/>
    </location>
</feature>
<dbReference type="SUPFAM" id="SSF82714">
    <property type="entry name" value="Multidrug efflux transporter AcrB TolC docking domain, DN and DC subdomains"/>
    <property type="match status" value="2"/>
</dbReference>
<dbReference type="GO" id="GO:0042910">
    <property type="term" value="F:xenobiotic transmembrane transporter activity"/>
    <property type="evidence" value="ECO:0007669"/>
    <property type="project" value="TreeGrafter"/>
</dbReference>
<keyword evidence="1" id="KW-0472">Membrane</keyword>
<keyword evidence="1" id="KW-0812">Transmembrane</keyword>
<feature type="transmembrane region" description="Helical" evidence="1">
    <location>
        <begin position="856"/>
        <end position="877"/>
    </location>
</feature>
<dbReference type="RefSeq" id="WP_109340657.1">
    <property type="nucleotide sequence ID" value="NZ_CP029347.1"/>
</dbReference>
<sequence>MKSLSTHAARFKPLVFTLVALLMLLGGYNYFTLPAQEDPKITIREAVITTHFPGMSAEKVELLITKPIELAIRQVPELEEVRSTSRPGTSIIHAKTYDHLFELEQIWDDLRQKVRQAESQLPDGTQTPQINDDFGDVAVVTAALTGDDFSAGEIRHYAQHIRDQLYSVTGTKKVQLHGIQPERVYIETSQVKLNEVGYTRAQFIQILRSQNVLSAGGEVELPSGSLLIDPSGQFNTLDDMRNLLLPAPQGGTIALRDLAQVRIGPVEPASRKVFFNGQRAVIFAVSMLEGQRVLEYAPRLKNKLEEIESSLPIGLNLDIVTYQAEQVGNAVFGVTQSVLQTLVIVLVVVVIFLGVRTGLIVGTIVPGVMLITLAVMGFADIPLERMSLATLVIALGLLVDNGIVIAEDYKRRLEEGVSRDDALNQCGRELCLPLLASTLTTILVFIPLMMAQHPAGEYTRSISLVILISLLTSWLLAMTVTPVLCRYFMTMPTPSSKTPEKGAFHRLELRYASLLRAVLAHKAVFLVSILVLFGLGVAGIIIAPKQFFPGSDRAQVLITLNLPAGSNLNQTSTTLKQLFPVLSDDDAFEYIDDYAAYAGYGGPRFVLSLTPLDPATNKAFVVANLNSYDAMPQAIKELRSMFKRQFPGVNASVRGMFLGPSDPNIVHLQVKGPDKSVVYEYGQKLASEVKQIPGMIDVWHDWENPISRLYISVNQQQARRAGVSSADITEALTHYYSGGVISQFVQGDELLPIAIRGEPEERRQLSKLYSLNVNSKGGHSVPLMQVADVQVHPAAGAIQREDMTRTLTVEGRPLYRSPEDMAPRLQSIMDRLSEDLPPGHYMEFDGIITDSAAGKAALSANMPLSFGVILLLLVAQFNSFKRPLMIVATIPLLVSGAALGLTVMGSSFGFMEILGLLSLAGIIINNALVLIDRIDIERASGHDMDEAIITAASRRLRPIIMTTVTTVFGLMPLIIAVDALFYGMASVIAFGLVIGTLLTLGVTPVLYQLMAPRGVDN</sequence>
<feature type="transmembrane region" description="Helical" evidence="1">
    <location>
        <begin position="330"/>
        <end position="352"/>
    </location>
</feature>
<proteinExistence type="predicted"/>
<dbReference type="KEGG" id="salh:HMF8227_02688"/>
<gene>
    <name evidence="2" type="ORF">HMF8227_02688</name>
</gene>
<evidence type="ECO:0000313" key="2">
    <source>
        <dbReference type="EMBL" id="AWL13140.1"/>
    </source>
</evidence>
<evidence type="ECO:0000256" key="1">
    <source>
        <dbReference type="SAM" id="Phobius"/>
    </source>
</evidence>
<name>A0A2S2E7D8_9ALTE</name>
<dbReference type="AlphaFoldDB" id="A0A2S2E7D8"/>
<dbReference type="SUPFAM" id="SSF82866">
    <property type="entry name" value="Multidrug efflux transporter AcrB transmembrane domain"/>
    <property type="match status" value="2"/>
</dbReference>